<dbReference type="PROSITE" id="PS50865">
    <property type="entry name" value="ZF_MYND_2"/>
    <property type="match status" value="1"/>
</dbReference>
<dbReference type="RefSeq" id="XP_812719.1">
    <property type="nucleotide sequence ID" value="XM_807626.1"/>
</dbReference>
<dbReference type="SMR" id="Q4DEB5"/>
<keyword evidence="7" id="KW-1185">Reference proteome</keyword>
<dbReference type="InParanoid" id="Q4DEB5"/>
<proteinExistence type="predicted"/>
<dbReference type="GeneID" id="3543976"/>
<gene>
    <name evidence="6" type="ORF">Tc00.1047053510519.14</name>
</gene>
<dbReference type="PROSITE" id="PS01360">
    <property type="entry name" value="ZF_MYND_1"/>
    <property type="match status" value="1"/>
</dbReference>
<dbReference type="Gene3D" id="6.10.140.2220">
    <property type="match status" value="1"/>
</dbReference>
<comment type="caution">
    <text evidence="6">The sequence shown here is derived from an EMBL/GenBank/DDBJ whole genome shotgun (WGS) entry which is preliminary data.</text>
</comment>
<dbReference type="OMA" id="CACESRI"/>
<feature type="domain" description="MYND-type" evidence="5">
    <location>
        <begin position="94"/>
        <end position="131"/>
    </location>
</feature>
<evidence type="ECO:0000256" key="1">
    <source>
        <dbReference type="ARBA" id="ARBA00022723"/>
    </source>
</evidence>
<dbReference type="AlphaFoldDB" id="Q4DEB5"/>
<name>Q4DEB5_TRYCC</name>
<dbReference type="EMBL" id="AAHK01000580">
    <property type="protein sequence ID" value="EAN90868.1"/>
    <property type="molecule type" value="Genomic_DNA"/>
</dbReference>
<dbReference type="SUPFAM" id="SSF144232">
    <property type="entry name" value="HIT/MYND zinc finger-like"/>
    <property type="match status" value="1"/>
</dbReference>
<dbReference type="InterPro" id="IPR002893">
    <property type="entry name" value="Znf_MYND"/>
</dbReference>
<evidence type="ECO:0000256" key="3">
    <source>
        <dbReference type="ARBA" id="ARBA00022833"/>
    </source>
</evidence>
<reference evidence="6 7" key="1">
    <citation type="journal article" date="2005" name="Science">
        <title>The genome sequence of Trypanosoma cruzi, etiologic agent of Chagas disease.</title>
        <authorList>
            <person name="El-Sayed N.M."/>
            <person name="Myler P.J."/>
            <person name="Bartholomeu D.C."/>
            <person name="Nilsson D."/>
            <person name="Aggarwal G."/>
            <person name="Tran A.N."/>
            <person name="Ghedin E."/>
            <person name="Worthey E.A."/>
            <person name="Delcher A.L."/>
            <person name="Blandin G."/>
            <person name="Westenberger S.J."/>
            <person name="Caler E."/>
            <person name="Cerqueira G.C."/>
            <person name="Branche C."/>
            <person name="Haas B."/>
            <person name="Anupama A."/>
            <person name="Arner E."/>
            <person name="Aslund L."/>
            <person name="Attipoe P."/>
            <person name="Bontempi E."/>
            <person name="Bringaud F."/>
            <person name="Burton P."/>
            <person name="Cadag E."/>
            <person name="Campbell D.A."/>
            <person name="Carrington M."/>
            <person name="Crabtree J."/>
            <person name="Darban H."/>
            <person name="da Silveira J.F."/>
            <person name="de Jong P."/>
            <person name="Edwards K."/>
            <person name="Englund P.T."/>
            <person name="Fazelina G."/>
            <person name="Feldblyum T."/>
            <person name="Ferella M."/>
            <person name="Frasch A.C."/>
            <person name="Gull K."/>
            <person name="Horn D."/>
            <person name="Hou L."/>
            <person name="Huang Y."/>
            <person name="Kindlund E."/>
            <person name="Klingbeil M."/>
            <person name="Kluge S."/>
            <person name="Koo H."/>
            <person name="Lacerda D."/>
            <person name="Levin M.J."/>
            <person name="Lorenzi H."/>
            <person name="Louie T."/>
            <person name="Machado C.R."/>
            <person name="McCulloch R."/>
            <person name="McKenna A."/>
            <person name="Mizuno Y."/>
            <person name="Mottram J.C."/>
            <person name="Nelson S."/>
            <person name="Ochaya S."/>
            <person name="Osoegawa K."/>
            <person name="Pai G."/>
            <person name="Parsons M."/>
            <person name="Pentony M."/>
            <person name="Pettersson U."/>
            <person name="Pop M."/>
            <person name="Ramirez J.L."/>
            <person name="Rinta J."/>
            <person name="Robertson L."/>
            <person name="Salzberg S.L."/>
            <person name="Sanchez D.O."/>
            <person name="Seyler A."/>
            <person name="Sharma R."/>
            <person name="Shetty J."/>
            <person name="Simpson A.J."/>
            <person name="Sisk E."/>
            <person name="Tammi M.T."/>
            <person name="Tarleton R."/>
            <person name="Teixeira S."/>
            <person name="Van Aken S."/>
            <person name="Vogt C."/>
            <person name="Ward P.N."/>
            <person name="Wickstead B."/>
            <person name="Wortman J."/>
            <person name="White O."/>
            <person name="Fraser C.M."/>
            <person name="Stuart K.D."/>
            <person name="Andersson B."/>
        </authorList>
    </citation>
    <scope>NUCLEOTIDE SEQUENCE [LARGE SCALE GENOMIC DNA]</scope>
    <source>
        <strain evidence="6 7">CL Brener</strain>
    </source>
</reference>
<dbReference type="PaxDb" id="353153-Q4DEB5"/>
<evidence type="ECO:0000256" key="2">
    <source>
        <dbReference type="ARBA" id="ARBA00022771"/>
    </source>
</evidence>
<keyword evidence="2 4" id="KW-0863">Zinc-finger</keyword>
<sequence>MSSTSLSSRCTSSSSLLPERDVTIGVVASLQSCLGQQRELFMRVKKCEEDIEKLKFGLLRRAGGVLSSPPEAQESGQWKTGRENDENVGAEKMCDYCFKLTLCRPCPQCQREWYCSSPCQRLRSYLHRTFCRRRERVE</sequence>
<accession>Q4DEB5</accession>
<evidence type="ECO:0000313" key="6">
    <source>
        <dbReference type="EMBL" id="EAN90868.1"/>
    </source>
</evidence>
<dbReference type="Proteomes" id="UP000002296">
    <property type="component" value="Unassembled WGS sequence"/>
</dbReference>
<dbReference type="Pfam" id="PF01753">
    <property type="entry name" value="zf-MYND"/>
    <property type="match status" value="1"/>
</dbReference>
<dbReference type="GO" id="GO:0008270">
    <property type="term" value="F:zinc ion binding"/>
    <property type="evidence" value="ECO:0007669"/>
    <property type="project" value="UniProtKB-KW"/>
</dbReference>
<protein>
    <recommendedName>
        <fullName evidence="5">MYND-type domain-containing protein</fullName>
    </recommendedName>
</protein>
<keyword evidence="3" id="KW-0862">Zinc</keyword>
<dbReference type="eggNOG" id="ENOG502SG4T">
    <property type="taxonomic scope" value="Eukaryota"/>
</dbReference>
<evidence type="ECO:0000259" key="5">
    <source>
        <dbReference type="PROSITE" id="PS50865"/>
    </source>
</evidence>
<organism evidence="6 7">
    <name type="scientific">Trypanosoma cruzi (strain CL Brener)</name>
    <dbReference type="NCBI Taxonomy" id="353153"/>
    <lineage>
        <taxon>Eukaryota</taxon>
        <taxon>Discoba</taxon>
        <taxon>Euglenozoa</taxon>
        <taxon>Kinetoplastea</taxon>
        <taxon>Metakinetoplastina</taxon>
        <taxon>Trypanosomatida</taxon>
        <taxon>Trypanosomatidae</taxon>
        <taxon>Trypanosoma</taxon>
        <taxon>Schizotrypanum</taxon>
    </lineage>
</organism>
<evidence type="ECO:0000256" key="4">
    <source>
        <dbReference type="PROSITE-ProRule" id="PRU00134"/>
    </source>
</evidence>
<dbReference type="KEGG" id="tcr:510519.14"/>
<evidence type="ECO:0000313" key="7">
    <source>
        <dbReference type="Proteomes" id="UP000002296"/>
    </source>
</evidence>
<keyword evidence="1" id="KW-0479">Metal-binding</keyword>